<feature type="signal peptide" evidence="4">
    <location>
        <begin position="1"/>
        <end position="27"/>
    </location>
</feature>
<keyword evidence="3 4" id="KW-0732">Signal</keyword>
<dbReference type="Proteomes" id="UP000031967">
    <property type="component" value="Unassembled WGS sequence"/>
</dbReference>
<dbReference type="PROSITE" id="PS51257">
    <property type="entry name" value="PROKAR_LIPOPROTEIN"/>
    <property type="match status" value="1"/>
</dbReference>
<name>A0ABR5AIM1_9BACL</name>
<dbReference type="Gene3D" id="3.40.190.10">
    <property type="entry name" value="Periplasmic binding protein-like II"/>
    <property type="match status" value="2"/>
</dbReference>
<evidence type="ECO:0000256" key="1">
    <source>
        <dbReference type="ARBA" id="ARBA00008520"/>
    </source>
</evidence>
<comment type="caution">
    <text evidence="5">The sequence shown here is derived from an EMBL/GenBank/DDBJ whole genome shotgun (WGS) entry which is preliminary data.</text>
</comment>
<sequence length="434" mass="47325">MKKIMKSASIVLTIATMVLASACSKSAAPQNQAGGAAGAQSDKPYAGVVLKAITPPDFEKYYNEVAADFQAKTGATVKVESVAWDDLITKLTQSMVAGGTQYDIVIADDIYLAKFAQAGWLKPTDEYMTDALKNDLTPATQKLISFNGHYYGLPWYSSWKTMVYNKDLLKKAGYDKPPQTWDEFIKMSQDLQAKGLVQYASSWSWNKSEALMCDFIPIVASFGGKMFDDQGKPSFNSDAGVQALQLMVDMVHKYKIVDPSSLQFSEGNVEEQMSAGKNAFEFNWGVPTVNENDTSKSKVANQTEMALLPAGPAGTATTTTSGVQGISYGSKNPKAAWDFINFMNGPEGTKRQLKELGGTNVFPGYKSLVADKEVIASLPGFDTILKQGQSGITRPQVAWYQEWSDMMQSQIQQALTQSITPKQALDAAAQQPRN</sequence>
<evidence type="ECO:0000313" key="5">
    <source>
        <dbReference type="EMBL" id="KIL40905.1"/>
    </source>
</evidence>
<protein>
    <recommendedName>
        <fullName evidence="7">ABC transporter substrate-binding protein</fullName>
    </recommendedName>
</protein>
<organism evidence="5 6">
    <name type="scientific">Gordoniibacillus kamchatkensis</name>
    <dbReference type="NCBI Taxonomy" id="1590651"/>
    <lineage>
        <taxon>Bacteria</taxon>
        <taxon>Bacillati</taxon>
        <taxon>Bacillota</taxon>
        <taxon>Bacilli</taxon>
        <taxon>Bacillales</taxon>
        <taxon>Paenibacillaceae</taxon>
        <taxon>Gordoniibacillus</taxon>
    </lineage>
</organism>
<gene>
    <name evidence="5" type="ORF">SD70_10815</name>
</gene>
<reference evidence="5 6" key="1">
    <citation type="submission" date="2014-12" db="EMBL/GenBank/DDBJ databases">
        <title>Draft genome sequence of Paenibacillus kamchatkensis strain B-2647.</title>
        <authorList>
            <person name="Karlyshev A.V."/>
            <person name="Kudryashova E.B."/>
        </authorList>
    </citation>
    <scope>NUCLEOTIDE SEQUENCE [LARGE SCALE GENOMIC DNA]</scope>
    <source>
        <strain evidence="5 6">VKM B-2647</strain>
    </source>
</reference>
<feature type="chain" id="PRO_5046421670" description="ABC transporter substrate-binding protein" evidence="4">
    <location>
        <begin position="28"/>
        <end position="434"/>
    </location>
</feature>
<dbReference type="EMBL" id="JXAK01000015">
    <property type="protein sequence ID" value="KIL40905.1"/>
    <property type="molecule type" value="Genomic_DNA"/>
</dbReference>
<evidence type="ECO:0000256" key="3">
    <source>
        <dbReference type="ARBA" id="ARBA00022729"/>
    </source>
</evidence>
<dbReference type="SUPFAM" id="SSF53850">
    <property type="entry name" value="Periplasmic binding protein-like II"/>
    <property type="match status" value="1"/>
</dbReference>
<evidence type="ECO:0008006" key="7">
    <source>
        <dbReference type="Google" id="ProtNLM"/>
    </source>
</evidence>
<evidence type="ECO:0000256" key="2">
    <source>
        <dbReference type="ARBA" id="ARBA00022448"/>
    </source>
</evidence>
<dbReference type="RefSeq" id="WP_041047575.1">
    <property type="nucleotide sequence ID" value="NZ_JXAK01000015.1"/>
</dbReference>
<dbReference type="Pfam" id="PF01547">
    <property type="entry name" value="SBP_bac_1"/>
    <property type="match status" value="1"/>
</dbReference>
<dbReference type="InterPro" id="IPR006059">
    <property type="entry name" value="SBP"/>
</dbReference>
<evidence type="ECO:0000256" key="4">
    <source>
        <dbReference type="SAM" id="SignalP"/>
    </source>
</evidence>
<dbReference type="PANTHER" id="PTHR43649">
    <property type="entry name" value="ARABINOSE-BINDING PROTEIN-RELATED"/>
    <property type="match status" value="1"/>
</dbReference>
<accession>A0ABR5AIM1</accession>
<proteinExistence type="inferred from homology"/>
<keyword evidence="2" id="KW-0813">Transport</keyword>
<dbReference type="InterPro" id="IPR050490">
    <property type="entry name" value="Bact_solute-bd_prot1"/>
</dbReference>
<evidence type="ECO:0000313" key="6">
    <source>
        <dbReference type="Proteomes" id="UP000031967"/>
    </source>
</evidence>
<dbReference type="PANTHER" id="PTHR43649:SF34">
    <property type="entry name" value="ABC TRANSPORTER PERIPLASMIC-BINDING PROTEIN YCJN-RELATED"/>
    <property type="match status" value="1"/>
</dbReference>
<comment type="similarity">
    <text evidence="1">Belongs to the bacterial solute-binding protein 1 family.</text>
</comment>
<keyword evidence="6" id="KW-1185">Reference proteome</keyword>